<organism evidence="2 3">
    <name type="scientific">Flavobacterium profundi</name>
    <dbReference type="NCBI Taxonomy" id="1774945"/>
    <lineage>
        <taxon>Bacteria</taxon>
        <taxon>Pseudomonadati</taxon>
        <taxon>Bacteroidota</taxon>
        <taxon>Flavobacteriia</taxon>
        <taxon>Flavobacteriales</taxon>
        <taxon>Flavobacteriaceae</taxon>
        <taxon>Flavobacterium</taxon>
    </lineage>
</organism>
<comment type="caution">
    <text evidence="2">The sequence shown here is derived from an EMBL/GenBank/DDBJ whole genome shotgun (WGS) entry which is preliminary data.</text>
</comment>
<dbReference type="Proteomes" id="UP000431264">
    <property type="component" value="Unassembled WGS sequence"/>
</dbReference>
<feature type="chain" id="PRO_5026281094" evidence="1">
    <location>
        <begin position="22"/>
        <end position="166"/>
    </location>
</feature>
<evidence type="ECO:0000313" key="3">
    <source>
        <dbReference type="Proteomes" id="UP000431264"/>
    </source>
</evidence>
<keyword evidence="1" id="KW-0732">Signal</keyword>
<dbReference type="PROSITE" id="PS51257">
    <property type="entry name" value="PROKAR_LIPOPROTEIN"/>
    <property type="match status" value="1"/>
</dbReference>
<reference evidence="3" key="1">
    <citation type="submission" date="2019-05" db="EMBL/GenBank/DDBJ databases">
        <title>Flavobacterium profundi sp. nov., isolated from a deep-sea seamount.</title>
        <authorList>
            <person name="Zhang D.-C."/>
        </authorList>
    </citation>
    <scope>NUCLEOTIDE SEQUENCE [LARGE SCALE GENOMIC DNA]</scope>
    <source>
        <strain evidence="3">TP390</strain>
    </source>
</reference>
<protein>
    <submittedName>
        <fullName evidence="2">Uncharacterized protein</fullName>
    </submittedName>
</protein>
<gene>
    <name evidence="2" type="ORF">GOQ30_06765</name>
</gene>
<evidence type="ECO:0000256" key="1">
    <source>
        <dbReference type="SAM" id="SignalP"/>
    </source>
</evidence>
<keyword evidence="3" id="KW-1185">Reference proteome</keyword>
<feature type="signal peptide" evidence="1">
    <location>
        <begin position="1"/>
        <end position="21"/>
    </location>
</feature>
<proteinExistence type="predicted"/>
<sequence>MKTIFLNTFVLFSFFTLSLFSCSKSDDSSPSTANTFFCKVDGVDYNPPNATGLISTITNTLVITGSTGSNAQKIQIFLPNDIAVGTYTQFYDYTADEFIQMYYSPPTSQDADDDGFANSGQLVITEHDTNAKRIKGTFNFVTDPSINGSTVWNVTEGSFTITYQEL</sequence>
<dbReference type="OrthoDB" id="1399177at2"/>
<evidence type="ECO:0000313" key="2">
    <source>
        <dbReference type="EMBL" id="MVO08865.1"/>
    </source>
</evidence>
<dbReference type="Pfam" id="PF19765">
    <property type="entry name" value="DUF6252"/>
    <property type="match status" value="1"/>
</dbReference>
<dbReference type="InterPro" id="IPR046219">
    <property type="entry name" value="DUF6252"/>
</dbReference>
<accession>A0A6I4IGP0</accession>
<dbReference type="AlphaFoldDB" id="A0A6I4IGP0"/>
<name>A0A6I4IGP0_9FLAO</name>
<dbReference type="RefSeq" id="WP_140997261.1">
    <property type="nucleotide sequence ID" value="NZ_VDCZ01000004.1"/>
</dbReference>
<dbReference type="EMBL" id="WQLW01000004">
    <property type="protein sequence ID" value="MVO08865.1"/>
    <property type="molecule type" value="Genomic_DNA"/>
</dbReference>